<comment type="caution">
    <text evidence="4">The sequence shown here is derived from an EMBL/GenBank/DDBJ whole genome shotgun (WGS) entry which is preliminary data.</text>
</comment>
<evidence type="ECO:0000256" key="2">
    <source>
        <dbReference type="ARBA" id="ARBA00022801"/>
    </source>
</evidence>
<gene>
    <name evidence="4" type="ORF">WJX72_011983</name>
</gene>
<accession>A0AAW1Q4N0</accession>
<feature type="domain" description="HIRAN" evidence="3">
    <location>
        <begin position="61"/>
        <end position="165"/>
    </location>
</feature>
<keyword evidence="1" id="KW-0479">Metal-binding</keyword>
<evidence type="ECO:0000313" key="4">
    <source>
        <dbReference type="EMBL" id="KAK9817263.1"/>
    </source>
</evidence>
<dbReference type="AlphaFoldDB" id="A0AAW1Q4N0"/>
<dbReference type="SMART" id="SM00910">
    <property type="entry name" value="HIRAN"/>
    <property type="match status" value="1"/>
</dbReference>
<dbReference type="Gene3D" id="3.30.70.2330">
    <property type="match status" value="1"/>
</dbReference>
<evidence type="ECO:0000259" key="3">
    <source>
        <dbReference type="SMART" id="SM00910"/>
    </source>
</evidence>
<dbReference type="EMBL" id="JALJOR010000005">
    <property type="protein sequence ID" value="KAK9817263.1"/>
    <property type="molecule type" value="Genomic_DNA"/>
</dbReference>
<evidence type="ECO:0000256" key="1">
    <source>
        <dbReference type="ARBA" id="ARBA00022723"/>
    </source>
</evidence>
<organism evidence="4 5">
    <name type="scientific">[Myrmecia] bisecta</name>
    <dbReference type="NCBI Taxonomy" id="41462"/>
    <lineage>
        <taxon>Eukaryota</taxon>
        <taxon>Viridiplantae</taxon>
        <taxon>Chlorophyta</taxon>
        <taxon>core chlorophytes</taxon>
        <taxon>Trebouxiophyceae</taxon>
        <taxon>Trebouxiales</taxon>
        <taxon>Trebouxiaceae</taxon>
        <taxon>Myrmecia</taxon>
    </lineage>
</organism>
<keyword evidence="2" id="KW-0378">Hydrolase</keyword>
<dbReference type="Proteomes" id="UP001489004">
    <property type="component" value="Unassembled WGS sequence"/>
</dbReference>
<dbReference type="InterPro" id="IPR014905">
    <property type="entry name" value="HIRAN"/>
</dbReference>
<dbReference type="Pfam" id="PF08797">
    <property type="entry name" value="HIRAN"/>
    <property type="match status" value="1"/>
</dbReference>
<proteinExistence type="predicted"/>
<sequence>MPLISRCGRMAAQWLGNLRPSCYAGSARGQPVPMRGPGPAEFKKAPGVAEARRQMLESLPLESFKVVGVSFEGRQEVVSKLQTAQALMLVKEPHNEHDPNAVAVLTLAGAQLGYVPRELTQNFTQDVTFASVYSFGANELGLYGAQVAVRPTLPPLTLDALPASLAAAANLSQEVAKDEWDRLRRTTYRNANFRCEITGGAGPDHPVECHERWYLDDVTHTAKLMGLMALAPEVHLAKHADRQKDERRRQAAIWTLQEVNEWNVNEADTYLRYVAAKAAERSQHAWKFDLGWLEAQGCQIPARLQALCRASPAIATP</sequence>
<dbReference type="GO" id="GO:0016818">
    <property type="term" value="F:hydrolase activity, acting on acid anhydrides, in phosphorus-containing anhydrides"/>
    <property type="evidence" value="ECO:0007669"/>
    <property type="project" value="InterPro"/>
</dbReference>
<keyword evidence="5" id="KW-1185">Reference proteome</keyword>
<reference evidence="4 5" key="1">
    <citation type="journal article" date="2024" name="Nat. Commun.">
        <title>Phylogenomics reveals the evolutionary origins of lichenization in chlorophyte algae.</title>
        <authorList>
            <person name="Puginier C."/>
            <person name="Libourel C."/>
            <person name="Otte J."/>
            <person name="Skaloud P."/>
            <person name="Haon M."/>
            <person name="Grisel S."/>
            <person name="Petersen M."/>
            <person name="Berrin J.G."/>
            <person name="Delaux P.M."/>
            <person name="Dal Grande F."/>
            <person name="Keller J."/>
        </authorList>
    </citation>
    <scope>NUCLEOTIDE SEQUENCE [LARGE SCALE GENOMIC DNA]</scope>
    <source>
        <strain evidence="4 5">SAG 2043</strain>
    </source>
</reference>
<name>A0AAW1Q4N0_9CHLO</name>
<evidence type="ECO:0000313" key="5">
    <source>
        <dbReference type="Proteomes" id="UP001489004"/>
    </source>
</evidence>
<protein>
    <recommendedName>
        <fullName evidence="3">HIRAN domain-containing protein</fullName>
    </recommendedName>
</protein>
<dbReference type="GO" id="GO:0003676">
    <property type="term" value="F:nucleic acid binding"/>
    <property type="evidence" value="ECO:0007669"/>
    <property type="project" value="InterPro"/>
</dbReference>
<dbReference type="GO" id="GO:0008270">
    <property type="term" value="F:zinc ion binding"/>
    <property type="evidence" value="ECO:0007669"/>
    <property type="project" value="InterPro"/>
</dbReference>